<organism evidence="2 3">
    <name type="scientific">Conger conger</name>
    <name type="common">Conger eel</name>
    <name type="synonym">Muraena conger</name>
    <dbReference type="NCBI Taxonomy" id="82655"/>
    <lineage>
        <taxon>Eukaryota</taxon>
        <taxon>Metazoa</taxon>
        <taxon>Chordata</taxon>
        <taxon>Craniata</taxon>
        <taxon>Vertebrata</taxon>
        <taxon>Euteleostomi</taxon>
        <taxon>Actinopterygii</taxon>
        <taxon>Neopterygii</taxon>
        <taxon>Teleostei</taxon>
        <taxon>Anguilliformes</taxon>
        <taxon>Congridae</taxon>
        <taxon>Conger</taxon>
    </lineage>
</organism>
<sequence length="76" mass="7795">MGSEKDSESPHSSVGGVPNPKCRGPGKKRGRISFHSLFHGKRGSRGAKGGAGAPTAQLQLQQQQLLPPLVSAAAPP</sequence>
<feature type="region of interest" description="Disordered" evidence="1">
    <location>
        <begin position="1"/>
        <end position="56"/>
    </location>
</feature>
<comment type="caution">
    <text evidence="2">The sequence shown here is derived from an EMBL/GenBank/DDBJ whole genome shotgun (WGS) entry which is preliminary data.</text>
</comment>
<reference evidence="2" key="1">
    <citation type="journal article" date="2023" name="Science">
        <title>Genome structures resolve the early diversification of teleost fishes.</title>
        <authorList>
            <person name="Parey E."/>
            <person name="Louis A."/>
            <person name="Montfort J."/>
            <person name="Bouchez O."/>
            <person name="Roques C."/>
            <person name="Iampietro C."/>
            <person name="Lluch J."/>
            <person name="Castinel A."/>
            <person name="Donnadieu C."/>
            <person name="Desvignes T."/>
            <person name="Floi Bucao C."/>
            <person name="Jouanno E."/>
            <person name="Wen M."/>
            <person name="Mejri S."/>
            <person name="Dirks R."/>
            <person name="Jansen H."/>
            <person name="Henkel C."/>
            <person name="Chen W.J."/>
            <person name="Zahm M."/>
            <person name="Cabau C."/>
            <person name="Klopp C."/>
            <person name="Thompson A.W."/>
            <person name="Robinson-Rechavi M."/>
            <person name="Braasch I."/>
            <person name="Lecointre G."/>
            <person name="Bobe J."/>
            <person name="Postlethwait J.H."/>
            <person name="Berthelot C."/>
            <person name="Roest Crollius H."/>
            <person name="Guiguen Y."/>
        </authorList>
    </citation>
    <scope>NUCLEOTIDE SEQUENCE</scope>
    <source>
        <strain evidence="2">Concon-B</strain>
    </source>
</reference>
<feature type="compositionally biased region" description="Basic residues" evidence="1">
    <location>
        <begin position="24"/>
        <end position="45"/>
    </location>
</feature>
<dbReference type="Proteomes" id="UP001152803">
    <property type="component" value="Unassembled WGS sequence"/>
</dbReference>
<name>A0A9Q1HXF6_CONCO</name>
<keyword evidence="3" id="KW-1185">Reference proteome</keyword>
<gene>
    <name evidence="2" type="ORF">COCON_G00133830</name>
</gene>
<protein>
    <submittedName>
        <fullName evidence="2">Uncharacterized protein</fullName>
    </submittedName>
</protein>
<proteinExistence type="predicted"/>
<dbReference type="EMBL" id="JAFJMO010000009">
    <property type="protein sequence ID" value="KAJ8268211.1"/>
    <property type="molecule type" value="Genomic_DNA"/>
</dbReference>
<dbReference type="OrthoDB" id="1431934at2759"/>
<dbReference type="AlphaFoldDB" id="A0A9Q1HXF6"/>
<accession>A0A9Q1HXF6</accession>
<evidence type="ECO:0000313" key="3">
    <source>
        <dbReference type="Proteomes" id="UP001152803"/>
    </source>
</evidence>
<feature type="non-terminal residue" evidence="2">
    <location>
        <position position="76"/>
    </location>
</feature>
<evidence type="ECO:0000256" key="1">
    <source>
        <dbReference type="SAM" id="MobiDB-lite"/>
    </source>
</evidence>
<evidence type="ECO:0000313" key="2">
    <source>
        <dbReference type="EMBL" id="KAJ8268211.1"/>
    </source>
</evidence>